<evidence type="ECO:0000313" key="2">
    <source>
        <dbReference type="EMBL" id="KAF0884849.1"/>
    </source>
</evidence>
<accession>A0A6G1BA14</accession>
<comment type="caution">
    <text evidence="2">The sequence shown here is derived from an EMBL/GenBank/DDBJ whole genome shotgun (WGS) entry which is preliminary data.</text>
</comment>
<evidence type="ECO:0000313" key="3">
    <source>
        <dbReference type="Proteomes" id="UP000475037"/>
    </source>
</evidence>
<name>A0A6G1BA14_CROCR</name>
<dbReference type="Gene3D" id="3.30.70.1820">
    <property type="entry name" value="L1 transposable element, RRM domain"/>
    <property type="match status" value="1"/>
</dbReference>
<feature type="non-terminal residue" evidence="2">
    <location>
        <position position="1"/>
    </location>
</feature>
<organism evidence="2 3">
    <name type="scientific">Crocuta crocuta</name>
    <name type="common">Spotted hyena</name>
    <dbReference type="NCBI Taxonomy" id="9678"/>
    <lineage>
        <taxon>Eukaryota</taxon>
        <taxon>Metazoa</taxon>
        <taxon>Chordata</taxon>
        <taxon>Craniata</taxon>
        <taxon>Vertebrata</taxon>
        <taxon>Euteleostomi</taxon>
        <taxon>Mammalia</taxon>
        <taxon>Eutheria</taxon>
        <taxon>Laurasiatheria</taxon>
        <taxon>Carnivora</taxon>
        <taxon>Feliformia</taxon>
        <taxon>Hyaenidae</taxon>
        <taxon>Crocuta</taxon>
    </lineage>
</organism>
<keyword evidence="3" id="KW-1185">Reference proteome</keyword>
<evidence type="ECO:0000256" key="1">
    <source>
        <dbReference type="SAM" id="MobiDB-lite"/>
    </source>
</evidence>
<sequence length="117" mass="13221">IKNAVNEVQNKLEAVTASTEEAEGRIGEIEDKILGKDEAEKEREKRNSGPQGRIRELSDSMKWSNSHIIGVLEEEEKEKGVEDALEQIIAENFRNLGKETDTEIPGAKRTSFRRNLN</sequence>
<reference evidence="2 3" key="1">
    <citation type="submission" date="2019-11" db="EMBL/GenBank/DDBJ databases">
        <authorList>
            <person name="Yang C."/>
            <person name="Li F."/>
        </authorList>
    </citation>
    <scope>NUCLEOTIDE SEQUENCE [LARGE SCALE GENOMIC DNA]</scope>
    <source>
        <strain evidence="2">KB4526</strain>
        <tissue evidence="2">Muscle</tissue>
    </source>
</reference>
<gene>
    <name evidence="2" type="primary">L1re1_32</name>
    <name evidence="2" type="ORF">FOF47_R04965</name>
</gene>
<feature type="non-terminal residue" evidence="2">
    <location>
        <position position="117"/>
    </location>
</feature>
<proteinExistence type="predicted"/>
<feature type="region of interest" description="Disordered" evidence="1">
    <location>
        <begin position="96"/>
        <end position="117"/>
    </location>
</feature>
<feature type="compositionally biased region" description="Basic and acidic residues" evidence="1">
    <location>
        <begin position="22"/>
        <end position="59"/>
    </location>
</feature>
<dbReference type="InterPro" id="IPR004244">
    <property type="entry name" value="Transposase_22"/>
</dbReference>
<dbReference type="Proteomes" id="UP000475037">
    <property type="component" value="Unassembled WGS sequence"/>
</dbReference>
<dbReference type="EMBL" id="VOAJ01001461">
    <property type="protein sequence ID" value="KAF0884849.1"/>
    <property type="molecule type" value="Genomic_DNA"/>
</dbReference>
<feature type="region of interest" description="Disordered" evidence="1">
    <location>
        <begin position="15"/>
        <end position="59"/>
    </location>
</feature>
<dbReference type="Gene3D" id="1.20.5.390">
    <property type="entry name" value="L1 transposable element, trimerization domain"/>
    <property type="match status" value="1"/>
</dbReference>
<protein>
    <submittedName>
        <fullName evidence="2">LORF1 protein</fullName>
    </submittedName>
</protein>
<dbReference type="PANTHER" id="PTHR11505">
    <property type="entry name" value="L1 TRANSPOSABLE ELEMENT-RELATED"/>
    <property type="match status" value="1"/>
</dbReference>
<dbReference type="AlphaFoldDB" id="A0A6G1BA14"/>